<proteinExistence type="predicted"/>
<dbReference type="Gene3D" id="3.80.10.10">
    <property type="entry name" value="Ribonuclease Inhibitor"/>
    <property type="match status" value="1"/>
</dbReference>
<dbReference type="EMBL" id="JAACJK010000110">
    <property type="protein sequence ID" value="KAF5332449.1"/>
    <property type="molecule type" value="Genomic_DNA"/>
</dbReference>
<sequence>MFLLRLGTYKSIVLPGFFSSPPNAKMPGHLGHLQIPEVLRLISGYLDRRSALAMSLTRRAFLEPGLDSLWHTLDSFEPLLACLPTDLWRIEEKKFGNQHRYDYQHRTPPSVYYLNRALVPSDVDRYLTQYAPRIRHIKGVIYDAKRIPSLELLQALQEVTGSQPGALAPHIRSFEWIPRNFVETLNPFGLEYSNNIQPFMPLFVGANLTKLAFNMEPCLPLQALTLLSTAKQPNFLENLDLGSDTAKFADDYLRASTWNHLKCLQITTLLPSTILYLANLPQLSMLSINSLKAKDWGISATERRSCRPIEGFSCLTELCIDADTVSTITGFLQHFPTLNKLETLEAFARARCSSEGEAQAAIDTITERLNSDSLMDLRICDSIGNRDVPDYAPQEDSEYRPPIKIAPFYIFKRLKFINVVFSHWISITPDDIAQIRTVWTEVEFLEIHENCPVDPSPLIDHTHLLYLLSGCPSLVTLALRFDATRVSGEETGGPYFKLTELNVGCSTISSPASVWKFIEANFPHLERLEAGSLGKDSEHLHNMNMARWKKVQDALDDRWDATWRRRRLLVEGHQYK</sequence>
<keyword evidence="2" id="KW-1185">Reference proteome</keyword>
<gene>
    <name evidence="1" type="ORF">D9611_005278</name>
</gene>
<accession>A0A8H5BZN3</accession>
<organism evidence="1 2">
    <name type="scientific">Ephemerocybe angulata</name>
    <dbReference type="NCBI Taxonomy" id="980116"/>
    <lineage>
        <taxon>Eukaryota</taxon>
        <taxon>Fungi</taxon>
        <taxon>Dikarya</taxon>
        <taxon>Basidiomycota</taxon>
        <taxon>Agaricomycotina</taxon>
        <taxon>Agaricomycetes</taxon>
        <taxon>Agaricomycetidae</taxon>
        <taxon>Agaricales</taxon>
        <taxon>Agaricineae</taxon>
        <taxon>Psathyrellaceae</taxon>
        <taxon>Ephemerocybe</taxon>
    </lineage>
</organism>
<dbReference type="OrthoDB" id="2941590at2759"/>
<dbReference type="SUPFAM" id="SSF52047">
    <property type="entry name" value="RNI-like"/>
    <property type="match status" value="1"/>
</dbReference>
<dbReference type="Proteomes" id="UP000541558">
    <property type="component" value="Unassembled WGS sequence"/>
</dbReference>
<evidence type="ECO:0000313" key="2">
    <source>
        <dbReference type="Proteomes" id="UP000541558"/>
    </source>
</evidence>
<dbReference type="InterPro" id="IPR032675">
    <property type="entry name" value="LRR_dom_sf"/>
</dbReference>
<evidence type="ECO:0008006" key="3">
    <source>
        <dbReference type="Google" id="ProtNLM"/>
    </source>
</evidence>
<reference evidence="1 2" key="1">
    <citation type="journal article" date="2020" name="ISME J.">
        <title>Uncovering the hidden diversity of litter-decomposition mechanisms in mushroom-forming fungi.</title>
        <authorList>
            <person name="Floudas D."/>
            <person name="Bentzer J."/>
            <person name="Ahren D."/>
            <person name="Johansson T."/>
            <person name="Persson P."/>
            <person name="Tunlid A."/>
        </authorList>
    </citation>
    <scope>NUCLEOTIDE SEQUENCE [LARGE SCALE GENOMIC DNA]</scope>
    <source>
        <strain evidence="1 2">CBS 175.51</strain>
    </source>
</reference>
<comment type="caution">
    <text evidence="1">The sequence shown here is derived from an EMBL/GenBank/DDBJ whole genome shotgun (WGS) entry which is preliminary data.</text>
</comment>
<dbReference type="AlphaFoldDB" id="A0A8H5BZN3"/>
<protein>
    <recommendedName>
        <fullName evidence="3">F-box domain-containing protein</fullName>
    </recommendedName>
</protein>
<evidence type="ECO:0000313" key="1">
    <source>
        <dbReference type="EMBL" id="KAF5332449.1"/>
    </source>
</evidence>
<name>A0A8H5BZN3_9AGAR</name>